<dbReference type="Proteomes" id="UP001497623">
    <property type="component" value="Unassembled WGS sequence"/>
</dbReference>
<accession>A0AAV2SGW4</accession>
<dbReference type="EMBL" id="CAXKWB010060745">
    <property type="protein sequence ID" value="CAL4183397.1"/>
    <property type="molecule type" value="Genomic_DNA"/>
</dbReference>
<gene>
    <name evidence="3" type="ORF">MNOR_LOCUS35689</name>
</gene>
<feature type="compositionally biased region" description="Basic and acidic residues" evidence="1">
    <location>
        <begin position="109"/>
        <end position="118"/>
    </location>
</feature>
<protein>
    <submittedName>
        <fullName evidence="3">Uncharacterized protein</fullName>
    </submittedName>
</protein>
<evidence type="ECO:0000256" key="2">
    <source>
        <dbReference type="SAM" id="SignalP"/>
    </source>
</evidence>
<keyword evidence="4" id="KW-1185">Reference proteome</keyword>
<reference evidence="3 4" key="1">
    <citation type="submission" date="2024-05" db="EMBL/GenBank/DDBJ databases">
        <authorList>
            <person name="Wallberg A."/>
        </authorList>
    </citation>
    <scope>NUCLEOTIDE SEQUENCE [LARGE SCALE GENOMIC DNA]</scope>
</reference>
<feature type="compositionally biased region" description="Polar residues" evidence="1">
    <location>
        <begin position="72"/>
        <end position="82"/>
    </location>
</feature>
<feature type="chain" id="PRO_5043977016" evidence="2">
    <location>
        <begin position="20"/>
        <end position="130"/>
    </location>
</feature>
<organism evidence="3 4">
    <name type="scientific">Meganyctiphanes norvegica</name>
    <name type="common">Northern krill</name>
    <name type="synonym">Thysanopoda norvegica</name>
    <dbReference type="NCBI Taxonomy" id="48144"/>
    <lineage>
        <taxon>Eukaryota</taxon>
        <taxon>Metazoa</taxon>
        <taxon>Ecdysozoa</taxon>
        <taxon>Arthropoda</taxon>
        <taxon>Crustacea</taxon>
        <taxon>Multicrustacea</taxon>
        <taxon>Malacostraca</taxon>
        <taxon>Eumalacostraca</taxon>
        <taxon>Eucarida</taxon>
        <taxon>Euphausiacea</taxon>
        <taxon>Euphausiidae</taxon>
        <taxon>Meganyctiphanes</taxon>
    </lineage>
</organism>
<keyword evidence="2" id="KW-0732">Signal</keyword>
<evidence type="ECO:0000313" key="4">
    <source>
        <dbReference type="Proteomes" id="UP001497623"/>
    </source>
</evidence>
<feature type="signal peptide" evidence="2">
    <location>
        <begin position="1"/>
        <end position="19"/>
    </location>
</feature>
<comment type="caution">
    <text evidence="3">The sequence shown here is derived from an EMBL/GenBank/DDBJ whole genome shotgun (WGS) entry which is preliminary data.</text>
</comment>
<proteinExistence type="predicted"/>
<evidence type="ECO:0000313" key="3">
    <source>
        <dbReference type="EMBL" id="CAL4183397.1"/>
    </source>
</evidence>
<evidence type="ECO:0000256" key="1">
    <source>
        <dbReference type="SAM" id="MobiDB-lite"/>
    </source>
</evidence>
<sequence length="130" mass="13971">MQSVYTVLILAVSIIQVHSQSPEGNISPTTSNDPGFNFNYFFLWHSDATILNYLRQNGGNGGNQVVAMRVGDSSNSQGQDTPLNIDPRVEDNTIQDSTGNGTGGHGHGHGAEDNESDFRNLGRLLEVLGV</sequence>
<dbReference type="AlphaFoldDB" id="A0AAV2SGW4"/>
<feature type="region of interest" description="Disordered" evidence="1">
    <location>
        <begin position="69"/>
        <end position="118"/>
    </location>
</feature>
<name>A0AAV2SGW4_MEGNR</name>